<dbReference type="Proteomes" id="UP001500187">
    <property type="component" value="Unassembled WGS sequence"/>
</dbReference>
<dbReference type="EMBL" id="BAABKP010000002">
    <property type="protein sequence ID" value="GAA4796865.1"/>
    <property type="molecule type" value="Genomic_DNA"/>
</dbReference>
<dbReference type="SUPFAM" id="SSF51556">
    <property type="entry name" value="Metallo-dependent hydrolases"/>
    <property type="match status" value="1"/>
</dbReference>
<dbReference type="GO" id="GO:0016787">
    <property type="term" value="F:hydrolase activity"/>
    <property type="evidence" value="ECO:0007669"/>
    <property type="project" value="UniProtKB-KW"/>
</dbReference>
<evidence type="ECO:0000313" key="3">
    <source>
        <dbReference type="EMBL" id="GAA4796865.1"/>
    </source>
</evidence>
<evidence type="ECO:0000256" key="2">
    <source>
        <dbReference type="SAM" id="MobiDB-lite"/>
    </source>
</evidence>
<dbReference type="Gene3D" id="3.20.20.140">
    <property type="entry name" value="Metal-dependent hydrolases"/>
    <property type="match status" value="1"/>
</dbReference>
<dbReference type="Pfam" id="PF01026">
    <property type="entry name" value="TatD_DNase"/>
    <property type="match status" value="1"/>
</dbReference>
<evidence type="ECO:0000313" key="4">
    <source>
        <dbReference type="Proteomes" id="UP001500187"/>
    </source>
</evidence>
<dbReference type="PANTHER" id="PTHR46124:SF2">
    <property type="entry name" value="D-AMINOACYL-TRNA DEACYLASE"/>
    <property type="match status" value="1"/>
</dbReference>
<dbReference type="NCBIfam" id="TIGR00010">
    <property type="entry name" value="YchF/TatD family DNA exonuclease"/>
    <property type="match status" value="1"/>
</dbReference>
<evidence type="ECO:0000256" key="1">
    <source>
        <dbReference type="ARBA" id="ARBA00022723"/>
    </source>
</evidence>
<keyword evidence="1" id="KW-0479">Metal-binding</keyword>
<organism evidence="3 4">
    <name type="scientific">Rothia endophytica</name>
    <dbReference type="NCBI Taxonomy" id="1324766"/>
    <lineage>
        <taxon>Bacteria</taxon>
        <taxon>Bacillati</taxon>
        <taxon>Actinomycetota</taxon>
        <taxon>Actinomycetes</taxon>
        <taxon>Micrococcales</taxon>
        <taxon>Micrococcaceae</taxon>
        <taxon>Rothia</taxon>
    </lineage>
</organism>
<feature type="compositionally biased region" description="Basic and acidic residues" evidence="2">
    <location>
        <begin position="64"/>
        <end position="78"/>
    </location>
</feature>
<keyword evidence="3" id="KW-0378">Hydrolase</keyword>
<accession>A0ABP9BPP3</accession>
<gene>
    <name evidence="3" type="ORF">GCM10023352_15520</name>
</gene>
<reference evidence="4" key="1">
    <citation type="journal article" date="2019" name="Int. J. Syst. Evol. Microbiol.">
        <title>The Global Catalogue of Microorganisms (GCM) 10K type strain sequencing project: providing services to taxonomists for standard genome sequencing and annotation.</title>
        <authorList>
            <consortium name="The Broad Institute Genomics Platform"/>
            <consortium name="The Broad Institute Genome Sequencing Center for Infectious Disease"/>
            <person name="Wu L."/>
            <person name="Ma J."/>
        </authorList>
    </citation>
    <scope>NUCLEOTIDE SEQUENCE [LARGE SCALE GENOMIC DNA]</scope>
    <source>
        <strain evidence="4">JCM 18541</strain>
    </source>
</reference>
<dbReference type="PANTHER" id="PTHR46124">
    <property type="entry name" value="D-AMINOACYL-TRNA DEACYLASE"/>
    <property type="match status" value="1"/>
</dbReference>
<proteinExistence type="predicted"/>
<comment type="caution">
    <text evidence="3">The sequence shown here is derived from an EMBL/GenBank/DDBJ whole genome shotgun (WGS) entry which is preliminary data.</text>
</comment>
<keyword evidence="4" id="KW-1185">Reference proteome</keyword>
<feature type="region of interest" description="Disordered" evidence="2">
    <location>
        <begin position="57"/>
        <end position="84"/>
    </location>
</feature>
<dbReference type="InterPro" id="IPR001130">
    <property type="entry name" value="TatD-like"/>
</dbReference>
<name>A0ABP9BPP3_9MICC</name>
<sequence>MCTSHHTMTAEDLAELAARFAGTLPSQNELTASIFETPLPVPEGQVPPAYEPERYALAGEESGEGTRRRSEQGQDGRRRNLAFPPAPVPLPYAIVDNHTHMDLLDGEVAVTARDALDTGEALGIGAIVQVGCDVPSSLYAVRVAHADARVLAAIALHPNEAPKLEEAGQLDAALNVIEKLAQDERVRAIGETGLDYFRTGEEGVEAQQRSFREHIRIAKTYGKALQIHDRDAHEDVVRILKEEGAPETVIFHCYSGDPDLAEICNVEGWYMSFAGTVTFKNSQGIQESLKLARRDLILAETDAPFLTPHPFRGRPNASYMTNYTVRFMAQYLDADLEELCRDIRANSLDAYGSWGVEGF</sequence>
<dbReference type="InterPro" id="IPR015991">
    <property type="entry name" value="TatD/YcfH-like"/>
</dbReference>
<dbReference type="InterPro" id="IPR032466">
    <property type="entry name" value="Metal_Hydrolase"/>
</dbReference>
<dbReference type="CDD" id="cd01310">
    <property type="entry name" value="TatD_DNAse"/>
    <property type="match status" value="1"/>
</dbReference>
<dbReference type="RefSeq" id="WP_345446211.1">
    <property type="nucleotide sequence ID" value="NZ_BAABKP010000002.1"/>
</dbReference>
<protein>
    <submittedName>
        <fullName evidence="3">TatD family hydrolase</fullName>
    </submittedName>
</protein>